<sequence>MLGCGACHRIPGVRNARAMVGPPLDAFAQRGYVAGVLPNRPANLLAWLRNPPAINPMTAMPDLGLTEAEARDIAAYLYTLGARGAAVYPPGRQPVRAIAGGPAGYPPPADGP</sequence>
<accession>A0A8J2Z9P3</accession>
<organism evidence="6 7">
    <name type="scientific">Caldovatus sediminis</name>
    <dbReference type="NCBI Taxonomy" id="2041189"/>
    <lineage>
        <taxon>Bacteria</taxon>
        <taxon>Pseudomonadati</taxon>
        <taxon>Pseudomonadota</taxon>
        <taxon>Alphaproteobacteria</taxon>
        <taxon>Acetobacterales</taxon>
        <taxon>Roseomonadaceae</taxon>
        <taxon>Caldovatus</taxon>
    </lineage>
</organism>
<keyword evidence="7" id="KW-1185">Reference proteome</keyword>
<evidence type="ECO:0000256" key="3">
    <source>
        <dbReference type="ARBA" id="ARBA00023004"/>
    </source>
</evidence>
<dbReference type="InterPro" id="IPR036909">
    <property type="entry name" value="Cyt_c-like_dom_sf"/>
</dbReference>
<gene>
    <name evidence="6" type="ORF">GCM10010964_10150</name>
</gene>
<proteinExistence type="predicted"/>
<dbReference type="GO" id="GO:0020037">
    <property type="term" value="F:heme binding"/>
    <property type="evidence" value="ECO:0007669"/>
    <property type="project" value="InterPro"/>
</dbReference>
<dbReference type="InterPro" id="IPR009056">
    <property type="entry name" value="Cyt_c-like_dom"/>
</dbReference>
<dbReference type="GO" id="GO:0046872">
    <property type="term" value="F:metal ion binding"/>
    <property type="evidence" value="ECO:0007669"/>
    <property type="project" value="UniProtKB-KW"/>
</dbReference>
<dbReference type="Pfam" id="PF00034">
    <property type="entry name" value="Cytochrom_C"/>
    <property type="match status" value="1"/>
</dbReference>
<evidence type="ECO:0000313" key="7">
    <source>
        <dbReference type="Proteomes" id="UP000597507"/>
    </source>
</evidence>
<dbReference type="SUPFAM" id="SSF46626">
    <property type="entry name" value="Cytochrome c"/>
    <property type="match status" value="1"/>
</dbReference>
<comment type="caution">
    <text evidence="6">The sequence shown here is derived from an EMBL/GenBank/DDBJ whole genome shotgun (WGS) entry which is preliminary data.</text>
</comment>
<evidence type="ECO:0000259" key="5">
    <source>
        <dbReference type="PROSITE" id="PS51007"/>
    </source>
</evidence>
<reference evidence="6 7" key="1">
    <citation type="journal article" date="2014" name="Int. J. Syst. Evol. Microbiol.">
        <title>Complete genome sequence of Corynebacterium casei LMG S-19264T (=DSM 44701T), isolated from a smear-ripened cheese.</title>
        <authorList>
            <consortium name="US DOE Joint Genome Institute (JGI-PGF)"/>
            <person name="Walter F."/>
            <person name="Albersmeier A."/>
            <person name="Kalinowski J."/>
            <person name="Ruckert C."/>
        </authorList>
    </citation>
    <scope>NUCLEOTIDE SEQUENCE [LARGE SCALE GENOMIC DNA]</scope>
    <source>
        <strain evidence="6 7">CGMCC 1.16330</strain>
    </source>
</reference>
<evidence type="ECO:0000256" key="4">
    <source>
        <dbReference type="PROSITE-ProRule" id="PRU00433"/>
    </source>
</evidence>
<feature type="domain" description="Cytochrome c" evidence="5">
    <location>
        <begin position="1"/>
        <end position="81"/>
    </location>
</feature>
<dbReference type="EMBL" id="BMKS01000002">
    <property type="protein sequence ID" value="GGG23948.1"/>
    <property type="molecule type" value="Genomic_DNA"/>
</dbReference>
<name>A0A8J2Z9P3_9PROT</name>
<dbReference type="GO" id="GO:0009055">
    <property type="term" value="F:electron transfer activity"/>
    <property type="evidence" value="ECO:0007669"/>
    <property type="project" value="InterPro"/>
</dbReference>
<keyword evidence="1 4" id="KW-0349">Heme</keyword>
<dbReference type="Proteomes" id="UP000597507">
    <property type="component" value="Unassembled WGS sequence"/>
</dbReference>
<dbReference type="RefSeq" id="WP_373285150.1">
    <property type="nucleotide sequence ID" value="NZ_BMKS01000002.1"/>
</dbReference>
<evidence type="ECO:0000256" key="1">
    <source>
        <dbReference type="ARBA" id="ARBA00022617"/>
    </source>
</evidence>
<keyword evidence="2 4" id="KW-0479">Metal-binding</keyword>
<dbReference type="AlphaFoldDB" id="A0A8J2Z9P3"/>
<dbReference type="PROSITE" id="PS51007">
    <property type="entry name" value="CYTC"/>
    <property type="match status" value="1"/>
</dbReference>
<protein>
    <recommendedName>
        <fullName evidence="5">Cytochrome c domain-containing protein</fullName>
    </recommendedName>
</protein>
<keyword evidence="3 4" id="KW-0408">Iron</keyword>
<evidence type="ECO:0000313" key="6">
    <source>
        <dbReference type="EMBL" id="GGG23948.1"/>
    </source>
</evidence>
<dbReference type="Gene3D" id="1.10.760.10">
    <property type="entry name" value="Cytochrome c-like domain"/>
    <property type="match status" value="1"/>
</dbReference>
<evidence type="ECO:0000256" key="2">
    <source>
        <dbReference type="ARBA" id="ARBA00022723"/>
    </source>
</evidence>